<protein>
    <submittedName>
        <fullName evidence="1">Uncharacterized protein</fullName>
    </submittedName>
</protein>
<dbReference type="Proteomes" id="UP001188597">
    <property type="component" value="Unassembled WGS sequence"/>
</dbReference>
<reference evidence="1" key="1">
    <citation type="submission" date="2022-12" db="EMBL/GenBank/DDBJ databases">
        <title>Draft genome assemblies for two species of Escallonia (Escalloniales).</title>
        <authorList>
            <person name="Chanderbali A."/>
            <person name="Dervinis C."/>
            <person name="Anghel I."/>
            <person name="Soltis D."/>
            <person name="Soltis P."/>
            <person name="Zapata F."/>
        </authorList>
    </citation>
    <scope>NUCLEOTIDE SEQUENCE</scope>
    <source>
        <strain evidence="1">UCBG64.0493</strain>
        <tissue evidence="1">Leaf</tissue>
    </source>
</reference>
<evidence type="ECO:0000313" key="2">
    <source>
        <dbReference type="Proteomes" id="UP001188597"/>
    </source>
</evidence>
<comment type="caution">
    <text evidence="1">The sequence shown here is derived from an EMBL/GenBank/DDBJ whole genome shotgun (WGS) entry which is preliminary data.</text>
</comment>
<dbReference type="AlphaFoldDB" id="A0AA88VVU3"/>
<dbReference type="EMBL" id="JAVXUP010001068">
    <property type="protein sequence ID" value="KAK3016436.1"/>
    <property type="molecule type" value="Genomic_DNA"/>
</dbReference>
<accession>A0AA88VVU3</accession>
<keyword evidence="2" id="KW-1185">Reference proteome</keyword>
<evidence type="ECO:0000313" key="1">
    <source>
        <dbReference type="EMBL" id="KAK3016436.1"/>
    </source>
</evidence>
<sequence>MLNRPEAMGKAMAIYEQVEAGKTGKHDFHCRSETMLGDQRMRLVHPGEQSKRVNSSQKYPKALLNVLRDELGNILENVNYKPSLTEVSIYATITIGENGLGCRDKLKQRLLYLWNWVRPNYHSRCPVTKQSLPNKIFEMGITRPMECNCSDLRANNKHTGSFVVLG</sequence>
<proteinExistence type="predicted"/>
<gene>
    <name evidence="1" type="ORF">RJ639_006269</name>
</gene>
<name>A0AA88VVU3_9ASTE</name>
<organism evidence="1 2">
    <name type="scientific">Escallonia herrerae</name>
    <dbReference type="NCBI Taxonomy" id="1293975"/>
    <lineage>
        <taxon>Eukaryota</taxon>
        <taxon>Viridiplantae</taxon>
        <taxon>Streptophyta</taxon>
        <taxon>Embryophyta</taxon>
        <taxon>Tracheophyta</taxon>
        <taxon>Spermatophyta</taxon>
        <taxon>Magnoliopsida</taxon>
        <taxon>eudicotyledons</taxon>
        <taxon>Gunneridae</taxon>
        <taxon>Pentapetalae</taxon>
        <taxon>asterids</taxon>
        <taxon>campanulids</taxon>
        <taxon>Escalloniales</taxon>
        <taxon>Escalloniaceae</taxon>
        <taxon>Escallonia</taxon>
    </lineage>
</organism>